<dbReference type="Pfam" id="PF10300">
    <property type="entry name" value="Iml2-TPR_39"/>
    <property type="match status" value="1"/>
</dbReference>
<evidence type="ECO:0000313" key="1">
    <source>
        <dbReference type="EMBL" id="RWS06176.1"/>
    </source>
</evidence>
<dbReference type="SUPFAM" id="SSF48452">
    <property type="entry name" value="TPR-like"/>
    <property type="match status" value="1"/>
</dbReference>
<keyword evidence="4" id="KW-1185">Reference proteome</keyword>
<sequence length="593" mass="68442">MSETICQTMNYVFDTYSKLFCGDKEVICEESFDYSNASDDESLDRALIESKKILDLFYQNKFKETFDVCDSHKAHSLYHCHAKGFLTSLYALLTLEKREIDIAKAALEETLVLCERKRRSKTLLENLADFIWQVDFNAFTDYEAHAELIYCECQVLYALLTFFGDQHFISLIKGALRIRAANQACKYTQEILKHKSNWVTERSRMQYESGVCNISGLFNLAISMLPTRVLKIISLAGFNGDRKLGEELLRRSTNLKDGLRYRISALCIMAFSMYADQIGGLQESDFELTKELMKDLNAKFPTAIFVSLFSAKFNLMQGKVDNAINEFLNCINYQDSWKQIHHACRWDLAWAYAIKNEWENAAKQVLILREQCSYSPASNMFAYAAFKMMQLEDSESINELRNEIDDALRLVPNLKIRYAGKTIPQEKFLCTRAIQFVKSGNYEPLVALLELFYVWNVLSLITTKQTIEPFLQQIDEKLSKANLSFDQIACLLLTKGVLLRNLGCDNESMKCFETIVNYENSIRDYTYLPPHAALELGITHFKCGNYEKSLIWIEKAKSNEAKFLNSTLLQIRAHSVAKKIKRIQEMNETYTHL</sequence>
<evidence type="ECO:0000313" key="4">
    <source>
        <dbReference type="Proteomes" id="UP000285301"/>
    </source>
</evidence>
<organism evidence="3 4">
    <name type="scientific">Dinothrombium tinctorium</name>
    <dbReference type="NCBI Taxonomy" id="1965070"/>
    <lineage>
        <taxon>Eukaryota</taxon>
        <taxon>Metazoa</taxon>
        <taxon>Ecdysozoa</taxon>
        <taxon>Arthropoda</taxon>
        <taxon>Chelicerata</taxon>
        <taxon>Arachnida</taxon>
        <taxon>Acari</taxon>
        <taxon>Acariformes</taxon>
        <taxon>Trombidiformes</taxon>
        <taxon>Prostigmata</taxon>
        <taxon>Anystina</taxon>
        <taxon>Parasitengona</taxon>
        <taxon>Trombidioidea</taxon>
        <taxon>Trombidiidae</taxon>
        <taxon>Dinothrombium</taxon>
    </lineage>
</organism>
<dbReference type="PANTHER" id="PTHR31859">
    <property type="entry name" value="TETRATRICOPEPTIDE REPEAT PROTEIN 39 FAMILY MEMBER"/>
    <property type="match status" value="1"/>
</dbReference>
<reference evidence="3 4" key="1">
    <citation type="journal article" date="2018" name="Gigascience">
        <title>Genomes of trombidid mites reveal novel predicted allergens and laterally-transferred genes associated with secondary metabolism.</title>
        <authorList>
            <person name="Dong X."/>
            <person name="Chaisiri K."/>
            <person name="Xia D."/>
            <person name="Armstrong S.D."/>
            <person name="Fang Y."/>
            <person name="Donnelly M.J."/>
            <person name="Kadowaki T."/>
            <person name="McGarry J.W."/>
            <person name="Darby A.C."/>
            <person name="Makepeace B.L."/>
        </authorList>
    </citation>
    <scope>NUCLEOTIDE SEQUENCE [LARGE SCALE GENOMIC DNA]</scope>
    <source>
        <strain evidence="3">UoL-WK</strain>
    </source>
</reference>
<gene>
    <name evidence="1" type="ORF">B4U79_06436</name>
    <name evidence="2" type="ORF">B4U79_07819</name>
    <name evidence="3" type="ORF">B4U79_15003</name>
</gene>
<dbReference type="PANTHER" id="PTHR31859:SF9">
    <property type="entry name" value="TETRATRICOPEPTIDE REPEAT PROTEIN 39B"/>
    <property type="match status" value="1"/>
</dbReference>
<reference evidence="3" key="2">
    <citation type="submission" date="2018-11" db="EMBL/GenBank/DDBJ databases">
        <title>Trombidioid mite genomics.</title>
        <authorList>
            <person name="Dong X."/>
        </authorList>
    </citation>
    <scope>NUCLEOTIDE SEQUENCE</scope>
    <source>
        <strain evidence="3">UoL-WK</strain>
    </source>
</reference>
<comment type="caution">
    <text evidence="3">The sequence shown here is derived from an EMBL/GenBank/DDBJ whole genome shotgun (WGS) entry which is preliminary data.</text>
</comment>
<accession>A0A3S3NRV6</accession>
<evidence type="ECO:0000313" key="2">
    <source>
        <dbReference type="EMBL" id="RWS06184.1"/>
    </source>
</evidence>
<dbReference type="InterPro" id="IPR019412">
    <property type="entry name" value="IML2/TPR_39"/>
</dbReference>
<name>A0A3S3NRV6_9ACAR</name>
<protein>
    <submittedName>
        <fullName evidence="3">Tetratricopeptide repeat protein 39B-like protein</fullName>
    </submittedName>
</protein>
<dbReference type="Gene3D" id="1.25.40.10">
    <property type="entry name" value="Tetratricopeptide repeat domain"/>
    <property type="match status" value="1"/>
</dbReference>
<dbReference type="EMBL" id="NCKU01003162">
    <property type="protein sequence ID" value="RWS08050.1"/>
    <property type="molecule type" value="Genomic_DNA"/>
</dbReference>
<dbReference type="EMBL" id="NCKU01004294">
    <property type="protein sequence ID" value="RWS06176.1"/>
    <property type="molecule type" value="Genomic_DNA"/>
</dbReference>
<dbReference type="OrthoDB" id="6421628at2759"/>
<evidence type="ECO:0000313" key="3">
    <source>
        <dbReference type="EMBL" id="RWS08050.1"/>
    </source>
</evidence>
<dbReference type="InterPro" id="IPR011990">
    <property type="entry name" value="TPR-like_helical_dom_sf"/>
</dbReference>
<dbReference type="EMBL" id="NCKU01004288">
    <property type="protein sequence ID" value="RWS06184.1"/>
    <property type="molecule type" value="Genomic_DNA"/>
</dbReference>
<proteinExistence type="predicted"/>
<dbReference type="AlphaFoldDB" id="A0A3S3NRV6"/>
<dbReference type="Proteomes" id="UP000285301">
    <property type="component" value="Unassembled WGS sequence"/>
</dbReference>